<organism evidence="2">
    <name type="scientific">Ackermannviridae sp</name>
    <dbReference type="NCBI Taxonomy" id="2831612"/>
    <lineage>
        <taxon>Viruses</taxon>
        <taxon>Duplodnaviria</taxon>
        <taxon>Heunggongvirae</taxon>
        <taxon>Uroviricota</taxon>
        <taxon>Caudoviricetes</taxon>
        <taxon>Pantevenvirales</taxon>
        <taxon>Ackermannviridae</taxon>
    </lineage>
</organism>
<keyword evidence="1" id="KW-0472">Membrane</keyword>
<protein>
    <submittedName>
        <fullName evidence="2">Colicin K</fullName>
    </submittedName>
</protein>
<evidence type="ECO:0000313" key="2">
    <source>
        <dbReference type="EMBL" id="DAE46946.1"/>
    </source>
</evidence>
<dbReference type="EMBL" id="BK033130">
    <property type="protein sequence ID" value="DAE46946.1"/>
    <property type="molecule type" value="Genomic_DNA"/>
</dbReference>
<reference evidence="2" key="1">
    <citation type="journal article" date="2021" name="Proc. Natl. Acad. Sci. U.S.A.">
        <title>A Catalog of Tens of Thousands of Viruses from Human Metagenomes Reveals Hidden Associations with Chronic Diseases.</title>
        <authorList>
            <person name="Tisza M.J."/>
            <person name="Buck C.B."/>
        </authorList>
    </citation>
    <scope>NUCLEOTIDE SEQUENCE</scope>
    <source>
        <strain evidence="2">CtuoI59</strain>
    </source>
</reference>
<sequence length="74" mass="8777">MLSLHDYVLFTFMLSAVLGAICSIVFPFSWLVDEVLRDWQNGKHTFFYYIPFVYVVLWLIVYPIGCIAFWFINS</sequence>
<feature type="transmembrane region" description="Helical" evidence="1">
    <location>
        <begin position="7"/>
        <end position="26"/>
    </location>
</feature>
<evidence type="ECO:0000256" key="1">
    <source>
        <dbReference type="SAM" id="Phobius"/>
    </source>
</evidence>
<name>A0A8S5RQN0_9CAUD</name>
<feature type="transmembrane region" description="Helical" evidence="1">
    <location>
        <begin position="46"/>
        <end position="72"/>
    </location>
</feature>
<keyword evidence="1" id="KW-1133">Transmembrane helix</keyword>
<accession>A0A8S5RQN0</accession>
<keyword evidence="1" id="KW-0812">Transmembrane</keyword>
<proteinExistence type="predicted"/>